<dbReference type="Gene3D" id="3.40.710.10">
    <property type="entry name" value="DD-peptidase/beta-lactamase superfamily"/>
    <property type="match status" value="1"/>
</dbReference>
<gene>
    <name evidence="3" type="ORF">EYD46_13490</name>
</gene>
<dbReference type="Pfam" id="PF00144">
    <property type="entry name" value="Beta-lactamase"/>
    <property type="match status" value="1"/>
</dbReference>
<dbReference type="AlphaFoldDB" id="A0A4Q9FPJ8"/>
<accession>A0A4Q9FPJ8</accession>
<organism evidence="3 4">
    <name type="scientific">Hyunsoonleella pacifica</name>
    <dbReference type="NCBI Taxonomy" id="1080224"/>
    <lineage>
        <taxon>Bacteria</taxon>
        <taxon>Pseudomonadati</taxon>
        <taxon>Bacteroidota</taxon>
        <taxon>Flavobacteriia</taxon>
        <taxon>Flavobacteriales</taxon>
        <taxon>Flavobacteriaceae</taxon>
    </lineage>
</organism>
<dbReference type="EMBL" id="SIRS01000005">
    <property type="protein sequence ID" value="TBN14579.1"/>
    <property type="molecule type" value="Genomic_DNA"/>
</dbReference>
<dbReference type="PANTHER" id="PTHR46825">
    <property type="entry name" value="D-ALANYL-D-ALANINE-CARBOXYPEPTIDASE/ENDOPEPTIDASE AMPH"/>
    <property type="match status" value="1"/>
</dbReference>
<dbReference type="Proteomes" id="UP000292372">
    <property type="component" value="Unassembled WGS sequence"/>
</dbReference>
<evidence type="ECO:0000313" key="4">
    <source>
        <dbReference type="Proteomes" id="UP000292372"/>
    </source>
</evidence>
<protein>
    <submittedName>
        <fullName evidence="3">Class A beta-lactamase-related serine hydrolase</fullName>
    </submittedName>
</protein>
<evidence type="ECO:0000256" key="1">
    <source>
        <dbReference type="SAM" id="SignalP"/>
    </source>
</evidence>
<reference evidence="3 4" key="1">
    <citation type="journal article" date="2015" name="Int. J. Syst. Evol. Microbiol.">
        <title>Hyunsoonleella pacifica sp. nov., isolated from seawater of South Pacific Gyre.</title>
        <authorList>
            <person name="Gao X."/>
            <person name="Zhang Z."/>
            <person name="Dai X."/>
            <person name="Zhang X.H."/>
        </authorList>
    </citation>
    <scope>NUCLEOTIDE SEQUENCE [LARGE SCALE GENOMIC DNA]</scope>
    <source>
        <strain evidence="3 4">SW033</strain>
    </source>
</reference>
<feature type="signal peptide" evidence="1">
    <location>
        <begin position="1"/>
        <end position="19"/>
    </location>
</feature>
<dbReference type="InterPro" id="IPR012338">
    <property type="entry name" value="Beta-lactam/transpept-like"/>
</dbReference>
<dbReference type="RefSeq" id="WP_130937701.1">
    <property type="nucleotide sequence ID" value="NZ_BMEE01000002.1"/>
</dbReference>
<dbReference type="InterPro" id="IPR050491">
    <property type="entry name" value="AmpC-like"/>
</dbReference>
<sequence>MRFLLAALIVILCSKTVFSQSLTSATDSLIHTLDKKLPKLIQQNKVPGIALAILDNNKFVYTKGYGFSNLKNGTPITSSTGFNIGSISKLFTAFAIIKLVDEDKIELDSPVENYLTRWKLPNSKYNNSKITIRHLLNHTAGVSVHGYNGFNTKDLLPSLESSLNGNKPARHDEKVEIIIEPQTEFKYSGGGYTILQLVIEEVTHIPFEKYMDKAVFKPLKMKNTSFKITKRVLKTSAIPYDEHEKEIPFVYFTAKAAAGLQTTLNDFIKFTNEILNNHTLLSKEKIDMMTQASQLSKNRYGLGFKILQLGKIKLKGHSGTNSGWQAAFFIDFKNKNGLIMMTNGDNGDRVLKKALGIWARAKYQ</sequence>
<dbReference type="SUPFAM" id="SSF56601">
    <property type="entry name" value="beta-lactamase/transpeptidase-like"/>
    <property type="match status" value="1"/>
</dbReference>
<dbReference type="GO" id="GO:0016787">
    <property type="term" value="F:hydrolase activity"/>
    <property type="evidence" value="ECO:0007669"/>
    <property type="project" value="UniProtKB-KW"/>
</dbReference>
<evidence type="ECO:0000313" key="3">
    <source>
        <dbReference type="EMBL" id="TBN14579.1"/>
    </source>
</evidence>
<keyword evidence="4" id="KW-1185">Reference proteome</keyword>
<comment type="caution">
    <text evidence="3">The sequence shown here is derived from an EMBL/GenBank/DDBJ whole genome shotgun (WGS) entry which is preliminary data.</text>
</comment>
<keyword evidence="1" id="KW-0732">Signal</keyword>
<dbReference type="OrthoDB" id="9797709at2"/>
<dbReference type="PANTHER" id="PTHR46825:SF12">
    <property type="entry name" value="PENICILLIN-BINDING PROTEIN 4"/>
    <property type="match status" value="1"/>
</dbReference>
<feature type="domain" description="Beta-lactamase-related" evidence="2">
    <location>
        <begin position="34"/>
        <end position="349"/>
    </location>
</feature>
<feature type="chain" id="PRO_5020439401" evidence="1">
    <location>
        <begin position="20"/>
        <end position="364"/>
    </location>
</feature>
<dbReference type="InterPro" id="IPR001466">
    <property type="entry name" value="Beta-lactam-related"/>
</dbReference>
<evidence type="ECO:0000259" key="2">
    <source>
        <dbReference type="Pfam" id="PF00144"/>
    </source>
</evidence>
<keyword evidence="3" id="KW-0378">Hydrolase</keyword>
<name>A0A4Q9FPJ8_9FLAO</name>
<proteinExistence type="predicted"/>